<dbReference type="InParanoid" id="A0A0N7KJT2"/>
<dbReference type="eggNOG" id="ENOG502S8JY">
    <property type="taxonomic scope" value="Eukaryota"/>
</dbReference>
<dbReference type="Gramene" id="Os04t0643800-00">
    <property type="protein sequence ID" value="Os04t0643800-00"/>
    <property type="gene ID" value="Os04g0643800"/>
</dbReference>
<name>A0A0N7KJT2_ORYSJ</name>
<keyword evidence="3" id="KW-1185">Reference proteome</keyword>
<dbReference type="PaxDb" id="39947-A0A0N7KJT2"/>
<organism evidence="2 3">
    <name type="scientific">Oryza sativa subsp. japonica</name>
    <name type="common">Rice</name>
    <dbReference type="NCBI Taxonomy" id="39947"/>
    <lineage>
        <taxon>Eukaryota</taxon>
        <taxon>Viridiplantae</taxon>
        <taxon>Streptophyta</taxon>
        <taxon>Embryophyta</taxon>
        <taxon>Tracheophyta</taxon>
        <taxon>Spermatophyta</taxon>
        <taxon>Magnoliopsida</taxon>
        <taxon>Liliopsida</taxon>
        <taxon>Poales</taxon>
        <taxon>Poaceae</taxon>
        <taxon>BOP clade</taxon>
        <taxon>Oryzoideae</taxon>
        <taxon>Oryzeae</taxon>
        <taxon>Oryzinae</taxon>
        <taxon>Oryza</taxon>
        <taxon>Oryza sativa</taxon>
    </lineage>
</organism>
<dbReference type="EMBL" id="AP014960">
    <property type="protein sequence ID" value="BAS91289.1"/>
    <property type="molecule type" value="Genomic_DNA"/>
</dbReference>
<dbReference type="FunCoup" id="A0A0N7KJT2">
    <property type="interactions" value="4"/>
</dbReference>
<feature type="chain" id="PRO_5006014794" evidence="1">
    <location>
        <begin position="27"/>
        <end position="115"/>
    </location>
</feature>
<sequence length="115" mass="12781">MHTRTRTSLLALASLLLLLLATRAHGIRLDRQLHEAINNKEIMRDSKAEQSLNTARLMNKHCTSDGHCNSGTMEQTIPSSSVVAKDSEVVSAIARSVPRFHEDYYGPSGHEPNHH</sequence>
<dbReference type="AlphaFoldDB" id="A0A0N7KJT2"/>
<proteinExistence type="predicted"/>
<protein>
    <submittedName>
        <fullName evidence="2">Os04g0643800 protein</fullName>
    </submittedName>
</protein>
<accession>A0A0N7KJT2</accession>
<dbReference type="OMA" id="HAAPRFH"/>
<dbReference type="Proteomes" id="UP000059680">
    <property type="component" value="Chromosome 4"/>
</dbReference>
<evidence type="ECO:0000313" key="3">
    <source>
        <dbReference type="Proteomes" id="UP000059680"/>
    </source>
</evidence>
<reference evidence="2 3" key="3">
    <citation type="journal article" date="2013" name="Rice">
        <title>Improvement of the Oryza sativa Nipponbare reference genome using next generation sequence and optical map data.</title>
        <authorList>
            <person name="Kawahara Y."/>
            <person name="de la Bastide M."/>
            <person name="Hamilton J.P."/>
            <person name="Kanamori H."/>
            <person name="McCombie W.R."/>
            <person name="Ouyang S."/>
            <person name="Schwartz D.C."/>
            <person name="Tanaka T."/>
            <person name="Wu J."/>
            <person name="Zhou S."/>
            <person name="Childs K.L."/>
            <person name="Davidson R.M."/>
            <person name="Lin H."/>
            <person name="Quesada-Ocampo L."/>
            <person name="Vaillancourt B."/>
            <person name="Sakai H."/>
            <person name="Lee S.S."/>
            <person name="Kim J."/>
            <person name="Numa H."/>
            <person name="Itoh T."/>
            <person name="Buell C.R."/>
            <person name="Matsumoto T."/>
        </authorList>
    </citation>
    <scope>NUCLEOTIDE SEQUENCE [LARGE SCALE GENOMIC DNA]</scope>
    <source>
        <strain evidence="3">cv. Nipponbare</strain>
    </source>
</reference>
<evidence type="ECO:0000256" key="1">
    <source>
        <dbReference type="SAM" id="SignalP"/>
    </source>
</evidence>
<reference evidence="2 3" key="2">
    <citation type="journal article" date="2013" name="Plant Cell Physiol.">
        <title>Rice Annotation Project Database (RAP-DB): an integrative and interactive database for rice genomics.</title>
        <authorList>
            <person name="Sakai H."/>
            <person name="Lee S.S."/>
            <person name="Tanaka T."/>
            <person name="Numa H."/>
            <person name="Kim J."/>
            <person name="Kawahara Y."/>
            <person name="Wakimoto H."/>
            <person name="Yang C.C."/>
            <person name="Iwamoto M."/>
            <person name="Abe T."/>
            <person name="Yamada Y."/>
            <person name="Muto A."/>
            <person name="Inokuchi H."/>
            <person name="Ikemura T."/>
            <person name="Matsumoto T."/>
            <person name="Sasaki T."/>
            <person name="Itoh T."/>
        </authorList>
    </citation>
    <scope>NUCLEOTIDE SEQUENCE [LARGE SCALE GENOMIC DNA]</scope>
    <source>
        <strain evidence="3">cv. Nipponbare</strain>
    </source>
</reference>
<keyword evidence="1" id="KW-0732">Signal</keyword>
<evidence type="ECO:0000313" key="2">
    <source>
        <dbReference type="EMBL" id="BAS91289.1"/>
    </source>
</evidence>
<feature type="signal peptide" evidence="1">
    <location>
        <begin position="1"/>
        <end position="26"/>
    </location>
</feature>
<gene>
    <name evidence="2" type="ordered locus">Os04g0643800</name>
    <name evidence="2" type="ORF">OSNPB_040643800</name>
</gene>
<reference evidence="3" key="1">
    <citation type="journal article" date="2005" name="Nature">
        <title>The map-based sequence of the rice genome.</title>
        <authorList>
            <consortium name="International rice genome sequencing project (IRGSP)"/>
            <person name="Matsumoto T."/>
            <person name="Wu J."/>
            <person name="Kanamori H."/>
            <person name="Katayose Y."/>
            <person name="Fujisawa M."/>
            <person name="Namiki N."/>
            <person name="Mizuno H."/>
            <person name="Yamamoto K."/>
            <person name="Antonio B.A."/>
            <person name="Baba T."/>
            <person name="Sakata K."/>
            <person name="Nagamura Y."/>
            <person name="Aoki H."/>
            <person name="Arikawa K."/>
            <person name="Arita K."/>
            <person name="Bito T."/>
            <person name="Chiden Y."/>
            <person name="Fujitsuka N."/>
            <person name="Fukunaka R."/>
            <person name="Hamada M."/>
            <person name="Harada C."/>
            <person name="Hayashi A."/>
            <person name="Hijishita S."/>
            <person name="Honda M."/>
            <person name="Hosokawa S."/>
            <person name="Ichikawa Y."/>
            <person name="Idonuma A."/>
            <person name="Iijima M."/>
            <person name="Ikeda M."/>
            <person name="Ikeno M."/>
            <person name="Ito K."/>
            <person name="Ito S."/>
            <person name="Ito T."/>
            <person name="Ito Y."/>
            <person name="Ito Y."/>
            <person name="Iwabuchi A."/>
            <person name="Kamiya K."/>
            <person name="Karasawa W."/>
            <person name="Kurita K."/>
            <person name="Katagiri S."/>
            <person name="Kikuta A."/>
            <person name="Kobayashi H."/>
            <person name="Kobayashi N."/>
            <person name="Machita K."/>
            <person name="Maehara T."/>
            <person name="Masukawa M."/>
            <person name="Mizubayashi T."/>
            <person name="Mukai Y."/>
            <person name="Nagasaki H."/>
            <person name="Nagata Y."/>
            <person name="Naito S."/>
            <person name="Nakashima M."/>
            <person name="Nakama Y."/>
            <person name="Nakamichi Y."/>
            <person name="Nakamura M."/>
            <person name="Meguro A."/>
            <person name="Negishi M."/>
            <person name="Ohta I."/>
            <person name="Ohta T."/>
            <person name="Okamoto M."/>
            <person name="Ono N."/>
            <person name="Saji S."/>
            <person name="Sakaguchi M."/>
            <person name="Sakai K."/>
            <person name="Shibata M."/>
            <person name="Shimokawa T."/>
            <person name="Song J."/>
            <person name="Takazaki Y."/>
            <person name="Terasawa K."/>
            <person name="Tsugane M."/>
            <person name="Tsuji K."/>
            <person name="Ueda S."/>
            <person name="Waki K."/>
            <person name="Yamagata H."/>
            <person name="Yamamoto M."/>
            <person name="Yamamoto S."/>
            <person name="Yamane H."/>
            <person name="Yoshiki S."/>
            <person name="Yoshihara R."/>
            <person name="Yukawa K."/>
            <person name="Zhong H."/>
            <person name="Yano M."/>
            <person name="Yuan Q."/>
            <person name="Ouyang S."/>
            <person name="Liu J."/>
            <person name="Jones K.M."/>
            <person name="Gansberger K."/>
            <person name="Moffat K."/>
            <person name="Hill J."/>
            <person name="Bera J."/>
            <person name="Fadrosh D."/>
            <person name="Jin S."/>
            <person name="Johri S."/>
            <person name="Kim M."/>
            <person name="Overton L."/>
            <person name="Reardon M."/>
            <person name="Tsitrin T."/>
            <person name="Vuong H."/>
            <person name="Weaver B."/>
            <person name="Ciecko A."/>
            <person name="Tallon L."/>
            <person name="Jackson J."/>
            <person name="Pai G."/>
            <person name="Aken S.V."/>
            <person name="Utterback T."/>
            <person name="Reidmuller S."/>
            <person name="Feldblyum T."/>
            <person name="Hsiao J."/>
            <person name="Zismann V."/>
            <person name="Iobst S."/>
            <person name="de Vazeille A.R."/>
            <person name="Buell C.R."/>
            <person name="Ying K."/>
            <person name="Li Y."/>
            <person name="Lu T."/>
            <person name="Huang Y."/>
            <person name="Zhao Q."/>
            <person name="Feng Q."/>
            <person name="Zhang L."/>
            <person name="Zhu J."/>
            <person name="Weng Q."/>
            <person name="Mu J."/>
            <person name="Lu Y."/>
            <person name="Fan D."/>
            <person name="Liu Y."/>
            <person name="Guan J."/>
            <person name="Zhang Y."/>
            <person name="Yu S."/>
            <person name="Liu X."/>
            <person name="Zhang Y."/>
            <person name="Hong G."/>
            <person name="Han B."/>
            <person name="Choisne N."/>
            <person name="Demange N."/>
            <person name="Orjeda G."/>
            <person name="Samain S."/>
            <person name="Cattolico L."/>
            <person name="Pelletier E."/>
            <person name="Couloux A."/>
            <person name="Segurens B."/>
            <person name="Wincker P."/>
            <person name="D'Hont A."/>
            <person name="Scarpelli C."/>
            <person name="Weissenbach J."/>
            <person name="Salanoubat M."/>
            <person name="Quetier F."/>
            <person name="Yu Y."/>
            <person name="Kim H.R."/>
            <person name="Rambo T."/>
            <person name="Currie J."/>
            <person name="Collura K."/>
            <person name="Luo M."/>
            <person name="Yang T."/>
            <person name="Ammiraju J.S.S."/>
            <person name="Engler F."/>
            <person name="Soderlund C."/>
            <person name="Wing R.A."/>
            <person name="Palmer L.E."/>
            <person name="de la Bastide M."/>
            <person name="Spiegel L."/>
            <person name="Nascimento L."/>
            <person name="Zutavern T."/>
            <person name="O'Shaughnessy A."/>
            <person name="Dike S."/>
            <person name="Dedhia N."/>
            <person name="Preston R."/>
            <person name="Balija V."/>
            <person name="McCombie W.R."/>
            <person name="Chow T."/>
            <person name="Chen H."/>
            <person name="Chung M."/>
            <person name="Chen C."/>
            <person name="Shaw J."/>
            <person name="Wu H."/>
            <person name="Hsiao K."/>
            <person name="Chao Y."/>
            <person name="Chu M."/>
            <person name="Cheng C."/>
            <person name="Hour A."/>
            <person name="Lee P."/>
            <person name="Lin S."/>
            <person name="Lin Y."/>
            <person name="Liou J."/>
            <person name="Liu S."/>
            <person name="Hsing Y."/>
            <person name="Raghuvanshi S."/>
            <person name="Mohanty A."/>
            <person name="Bharti A.K."/>
            <person name="Gaur A."/>
            <person name="Gupta V."/>
            <person name="Kumar D."/>
            <person name="Ravi V."/>
            <person name="Vij S."/>
            <person name="Kapur A."/>
            <person name="Khurana P."/>
            <person name="Khurana P."/>
            <person name="Khurana J.P."/>
            <person name="Tyagi A.K."/>
            <person name="Gaikwad K."/>
            <person name="Singh A."/>
            <person name="Dalal V."/>
            <person name="Srivastava S."/>
            <person name="Dixit A."/>
            <person name="Pal A.K."/>
            <person name="Ghazi I.A."/>
            <person name="Yadav M."/>
            <person name="Pandit A."/>
            <person name="Bhargava A."/>
            <person name="Sureshbabu K."/>
            <person name="Batra K."/>
            <person name="Sharma T.R."/>
            <person name="Mohapatra T."/>
            <person name="Singh N.K."/>
            <person name="Messing J."/>
            <person name="Nelson A.B."/>
            <person name="Fuks G."/>
            <person name="Kavchok S."/>
            <person name="Keizer G."/>
            <person name="Linton E."/>
            <person name="Llaca V."/>
            <person name="Song R."/>
            <person name="Tanyolac B."/>
            <person name="Young S."/>
            <person name="Ho-Il K."/>
            <person name="Hahn J.H."/>
            <person name="Sangsakoo G."/>
            <person name="Vanavichit A."/>
            <person name="de Mattos Luiz.A.T."/>
            <person name="Zimmer P.D."/>
            <person name="Malone G."/>
            <person name="Dellagostin O."/>
            <person name="de Oliveira A.C."/>
            <person name="Bevan M."/>
            <person name="Bancroft I."/>
            <person name="Minx P."/>
            <person name="Cordum H."/>
            <person name="Wilson R."/>
            <person name="Cheng Z."/>
            <person name="Jin W."/>
            <person name="Jiang J."/>
            <person name="Leong S.A."/>
            <person name="Iwama H."/>
            <person name="Gojobori T."/>
            <person name="Itoh T."/>
            <person name="Niimura Y."/>
            <person name="Fujii Y."/>
            <person name="Habara T."/>
            <person name="Sakai H."/>
            <person name="Sato Y."/>
            <person name="Wilson G."/>
            <person name="Kumar K."/>
            <person name="McCouch S."/>
            <person name="Juretic N."/>
            <person name="Hoen D."/>
            <person name="Wright S."/>
            <person name="Bruskiewich R."/>
            <person name="Bureau T."/>
            <person name="Miyao A."/>
            <person name="Hirochika H."/>
            <person name="Nishikawa T."/>
            <person name="Kadowaki K."/>
            <person name="Sugiura M."/>
            <person name="Burr B."/>
            <person name="Sasaki T."/>
        </authorList>
    </citation>
    <scope>NUCLEOTIDE SEQUENCE [LARGE SCALE GENOMIC DNA]</scope>
    <source>
        <strain evidence="3">cv. Nipponbare</strain>
    </source>
</reference>